<dbReference type="PROSITE" id="PS50110">
    <property type="entry name" value="RESPONSE_REGULATORY"/>
    <property type="match status" value="1"/>
</dbReference>
<dbReference type="SMART" id="SM00086">
    <property type="entry name" value="PAC"/>
    <property type="match status" value="1"/>
</dbReference>
<evidence type="ECO:0000256" key="4">
    <source>
        <dbReference type="ARBA" id="ARBA00022679"/>
    </source>
</evidence>
<evidence type="ECO:0000259" key="11">
    <source>
        <dbReference type="PROSITE" id="PS50110"/>
    </source>
</evidence>
<dbReference type="FunFam" id="3.30.565.10:FF:000006">
    <property type="entry name" value="Sensor histidine kinase WalK"/>
    <property type="match status" value="1"/>
</dbReference>
<dbReference type="SMART" id="SM00387">
    <property type="entry name" value="HATPase_c"/>
    <property type="match status" value="1"/>
</dbReference>
<dbReference type="InterPro" id="IPR003594">
    <property type="entry name" value="HATPase_dom"/>
</dbReference>
<feature type="domain" description="Histidine kinase" evidence="10">
    <location>
        <begin position="364"/>
        <end position="583"/>
    </location>
</feature>
<gene>
    <name evidence="14" type="ORF">GRI62_12380</name>
</gene>
<dbReference type="GO" id="GO:0005886">
    <property type="term" value="C:plasma membrane"/>
    <property type="evidence" value="ECO:0007669"/>
    <property type="project" value="TreeGrafter"/>
</dbReference>
<dbReference type="GO" id="GO:0000155">
    <property type="term" value="F:phosphorelay sensor kinase activity"/>
    <property type="evidence" value="ECO:0007669"/>
    <property type="project" value="InterPro"/>
</dbReference>
<evidence type="ECO:0000256" key="2">
    <source>
        <dbReference type="ARBA" id="ARBA00012438"/>
    </source>
</evidence>
<evidence type="ECO:0000259" key="13">
    <source>
        <dbReference type="PROSITE" id="PS50113"/>
    </source>
</evidence>
<comment type="catalytic activity">
    <reaction evidence="1">
        <text>ATP + protein L-histidine = ADP + protein N-phospho-L-histidine.</text>
        <dbReference type="EC" id="2.7.13.3"/>
    </reaction>
</comment>
<dbReference type="PROSITE" id="PS50109">
    <property type="entry name" value="HIS_KIN"/>
    <property type="match status" value="1"/>
</dbReference>
<dbReference type="SUPFAM" id="SSF55874">
    <property type="entry name" value="ATPase domain of HSP90 chaperone/DNA topoisomerase II/histidine kinase"/>
    <property type="match status" value="1"/>
</dbReference>
<dbReference type="EMBL" id="WTYH01000001">
    <property type="protein sequence ID" value="MXO94393.1"/>
    <property type="molecule type" value="Genomic_DNA"/>
</dbReference>
<dbReference type="PANTHER" id="PTHR43047:SF72">
    <property type="entry name" value="OSMOSENSING HISTIDINE PROTEIN KINASE SLN1"/>
    <property type="match status" value="1"/>
</dbReference>
<dbReference type="SMART" id="SM00388">
    <property type="entry name" value="HisKA"/>
    <property type="match status" value="1"/>
</dbReference>
<keyword evidence="6" id="KW-0902">Two-component regulatory system</keyword>
<evidence type="ECO:0000259" key="10">
    <source>
        <dbReference type="PROSITE" id="PS50109"/>
    </source>
</evidence>
<dbReference type="InterPro" id="IPR004358">
    <property type="entry name" value="Sig_transdc_His_kin-like_C"/>
</dbReference>
<dbReference type="InterPro" id="IPR005467">
    <property type="entry name" value="His_kinase_dom"/>
</dbReference>
<dbReference type="PANTHER" id="PTHR43047">
    <property type="entry name" value="TWO-COMPONENT HISTIDINE PROTEIN KINASE"/>
    <property type="match status" value="1"/>
</dbReference>
<dbReference type="Pfam" id="PF05227">
    <property type="entry name" value="CHASE3"/>
    <property type="match status" value="1"/>
</dbReference>
<feature type="transmembrane region" description="Helical" evidence="9">
    <location>
        <begin position="20"/>
        <end position="39"/>
    </location>
</feature>
<protein>
    <recommendedName>
        <fullName evidence="2">histidine kinase</fullName>
        <ecNumber evidence="2">2.7.13.3</ecNumber>
    </recommendedName>
</protein>
<dbReference type="PROSITE" id="PS50113">
    <property type="entry name" value="PAC"/>
    <property type="match status" value="1"/>
</dbReference>
<dbReference type="InterPro" id="IPR001789">
    <property type="entry name" value="Sig_transdc_resp-reg_receiver"/>
</dbReference>
<feature type="domain" description="PAS" evidence="12">
    <location>
        <begin position="233"/>
        <end position="286"/>
    </location>
</feature>
<dbReference type="SUPFAM" id="SSF47384">
    <property type="entry name" value="Homodimeric domain of signal transducing histidine kinase"/>
    <property type="match status" value="1"/>
</dbReference>
<keyword evidence="9" id="KW-1133">Transmembrane helix</keyword>
<evidence type="ECO:0000256" key="5">
    <source>
        <dbReference type="ARBA" id="ARBA00022777"/>
    </source>
</evidence>
<dbReference type="SUPFAM" id="SSF52172">
    <property type="entry name" value="CheY-like"/>
    <property type="match status" value="1"/>
</dbReference>
<dbReference type="InterPro" id="IPR036890">
    <property type="entry name" value="HATPase_C_sf"/>
</dbReference>
<dbReference type="EC" id="2.7.13.3" evidence="2"/>
<evidence type="ECO:0000256" key="3">
    <source>
        <dbReference type="ARBA" id="ARBA00022553"/>
    </source>
</evidence>
<dbReference type="InterPro" id="IPR007891">
    <property type="entry name" value="CHASE3"/>
</dbReference>
<comment type="caution">
    <text evidence="14">The sequence shown here is derived from an EMBL/GenBank/DDBJ whole genome shotgun (WGS) entry which is preliminary data.</text>
</comment>
<evidence type="ECO:0000259" key="12">
    <source>
        <dbReference type="PROSITE" id="PS50112"/>
    </source>
</evidence>
<keyword evidence="15" id="KW-1185">Reference proteome</keyword>
<dbReference type="AlphaFoldDB" id="A0A845A1H5"/>
<keyword evidence="4" id="KW-0808">Transferase</keyword>
<keyword evidence="3 8" id="KW-0597">Phosphoprotein</keyword>
<dbReference type="Pfam" id="PF02518">
    <property type="entry name" value="HATPase_c"/>
    <property type="match status" value="1"/>
</dbReference>
<dbReference type="CDD" id="cd00130">
    <property type="entry name" value="PAS"/>
    <property type="match status" value="1"/>
</dbReference>
<evidence type="ECO:0000256" key="7">
    <source>
        <dbReference type="ARBA" id="ARBA00023136"/>
    </source>
</evidence>
<accession>A0A845A1H5</accession>
<dbReference type="Pfam" id="PF00072">
    <property type="entry name" value="Response_reg"/>
    <property type="match status" value="1"/>
</dbReference>
<feature type="domain" description="Response regulatory" evidence="11">
    <location>
        <begin position="597"/>
        <end position="707"/>
    </location>
</feature>
<dbReference type="CDD" id="cd00082">
    <property type="entry name" value="HisKA"/>
    <property type="match status" value="1"/>
</dbReference>
<dbReference type="SUPFAM" id="SSF55785">
    <property type="entry name" value="PYP-like sensor domain (PAS domain)"/>
    <property type="match status" value="1"/>
</dbReference>
<dbReference type="Gene3D" id="1.10.287.130">
    <property type="match status" value="1"/>
</dbReference>
<sequence length="718" mass="78461">MRTKNHERSSMAPFSQTRIVSSAALFAIPIMLLLLAHLLSLQFESSERLGSQVEQSYLARNEIQRMLSLHQDIEIGQRGYVVTGDPAFLAPYLAARQEVGNSINQVEERFGPRSARTQEFVRLRELSEAKLDFSKRTVQLRELGAASEAAALISSGRGKSLMVSIRSIVEQIEAAERVRLAQVTRMADEAQRSLQLFTYALLALLGALLFGAAFLNSRSMAEKNAAVRRLQDLSSRQETIFDSAKDGIIMLNASGSIESLNPAAARMYGYDEAELVRRDIGLLFEIAPDHGEVETFLKRLQRRRKGDVGRTQEFMGRRKDHSTFPSDVAVSPVPLADGMRYVAIVRDITERKHVDQMKSEFVSTVSHELRTPLTSIAGSLGLLVGGAAGQLPDTAKRLLEIAHSNSERLVRLINDILDIEKIESGNMPFEMQTVELTPLLDQAVQANRGFAERLGVSFRLEFGPADAAVLADPDRLMQVLTNLLSNAAKFSPDGGEVNISVLPLDRRFRITVADKGPGVPEEFKPRIFDKFAQADSSDTRQKGGTGLGLSIVREIVVRLGGSVSFDSKPGEGTAFHVDLPAAEPSWVEAPAPAGSAHILHVDDDRDVLKVVQSAFSGRAHVTSVTNIEEAKRALTAERFDLVILDIALPDCSGLELLPVLRSPGDSATPVVLFTAQDAGPELEEQVEAVLTKSKASLERLVEAVETLLRDAGTVSEEA</sequence>
<keyword evidence="7 9" id="KW-0472">Membrane</keyword>
<evidence type="ECO:0000313" key="15">
    <source>
        <dbReference type="Proteomes" id="UP000460626"/>
    </source>
</evidence>
<dbReference type="Pfam" id="PF13426">
    <property type="entry name" value="PAS_9"/>
    <property type="match status" value="1"/>
</dbReference>
<evidence type="ECO:0000256" key="1">
    <source>
        <dbReference type="ARBA" id="ARBA00000085"/>
    </source>
</evidence>
<dbReference type="InterPro" id="IPR035965">
    <property type="entry name" value="PAS-like_dom_sf"/>
</dbReference>
<feature type="modified residue" description="4-aspartylphosphate" evidence="8">
    <location>
        <position position="645"/>
    </location>
</feature>
<dbReference type="InterPro" id="IPR011006">
    <property type="entry name" value="CheY-like_superfamily"/>
</dbReference>
<dbReference type="Gene3D" id="3.30.450.20">
    <property type="entry name" value="PAS domain"/>
    <property type="match status" value="1"/>
</dbReference>
<dbReference type="CDD" id="cd19410">
    <property type="entry name" value="HK9-like_sensor"/>
    <property type="match status" value="1"/>
</dbReference>
<name>A0A845A1H5_9SPHN</name>
<keyword evidence="9" id="KW-0812">Transmembrane</keyword>
<dbReference type="InterPro" id="IPR036097">
    <property type="entry name" value="HisK_dim/P_sf"/>
</dbReference>
<evidence type="ECO:0000313" key="14">
    <source>
        <dbReference type="EMBL" id="MXO94393.1"/>
    </source>
</evidence>
<dbReference type="NCBIfam" id="TIGR00229">
    <property type="entry name" value="sensory_box"/>
    <property type="match status" value="1"/>
</dbReference>
<dbReference type="FunFam" id="1.10.287.130:FF:000001">
    <property type="entry name" value="Two-component sensor histidine kinase"/>
    <property type="match status" value="1"/>
</dbReference>
<dbReference type="InterPro" id="IPR000014">
    <property type="entry name" value="PAS"/>
</dbReference>
<feature type="domain" description="PAC" evidence="13">
    <location>
        <begin position="310"/>
        <end position="360"/>
    </location>
</feature>
<dbReference type="Gene3D" id="3.30.565.10">
    <property type="entry name" value="Histidine kinase-like ATPase, C-terminal domain"/>
    <property type="match status" value="1"/>
</dbReference>
<dbReference type="InterPro" id="IPR001610">
    <property type="entry name" value="PAC"/>
</dbReference>
<evidence type="ECO:0000256" key="9">
    <source>
        <dbReference type="SAM" id="Phobius"/>
    </source>
</evidence>
<dbReference type="Gene3D" id="3.40.50.2300">
    <property type="match status" value="1"/>
</dbReference>
<keyword evidence="5" id="KW-0418">Kinase</keyword>
<dbReference type="InterPro" id="IPR000700">
    <property type="entry name" value="PAS-assoc_C"/>
</dbReference>
<dbReference type="SMART" id="SM00091">
    <property type="entry name" value="PAS"/>
    <property type="match status" value="1"/>
</dbReference>
<reference evidence="14 15" key="1">
    <citation type="submission" date="2019-12" db="EMBL/GenBank/DDBJ databases">
        <title>Genomic-based taxomic classification of the family Erythrobacteraceae.</title>
        <authorList>
            <person name="Xu L."/>
        </authorList>
    </citation>
    <scope>NUCLEOTIDE SEQUENCE [LARGE SCALE GENOMIC DNA]</scope>
    <source>
        <strain evidence="14 15">RC4-10-4</strain>
    </source>
</reference>
<evidence type="ECO:0000256" key="6">
    <source>
        <dbReference type="ARBA" id="ARBA00023012"/>
    </source>
</evidence>
<organism evidence="14 15">
    <name type="scientific">Aurantiacibacter arachoides</name>
    <dbReference type="NCBI Taxonomy" id="1850444"/>
    <lineage>
        <taxon>Bacteria</taxon>
        <taxon>Pseudomonadati</taxon>
        <taxon>Pseudomonadota</taxon>
        <taxon>Alphaproteobacteria</taxon>
        <taxon>Sphingomonadales</taxon>
        <taxon>Erythrobacteraceae</taxon>
        <taxon>Aurantiacibacter</taxon>
    </lineage>
</organism>
<feature type="transmembrane region" description="Helical" evidence="9">
    <location>
        <begin position="196"/>
        <end position="215"/>
    </location>
</feature>
<dbReference type="Proteomes" id="UP000460626">
    <property type="component" value="Unassembled WGS sequence"/>
</dbReference>
<proteinExistence type="predicted"/>
<dbReference type="PRINTS" id="PR00344">
    <property type="entry name" value="BCTRLSENSOR"/>
</dbReference>
<dbReference type="PROSITE" id="PS50112">
    <property type="entry name" value="PAS"/>
    <property type="match status" value="1"/>
</dbReference>
<evidence type="ECO:0000256" key="8">
    <source>
        <dbReference type="PROSITE-ProRule" id="PRU00169"/>
    </source>
</evidence>
<dbReference type="SMART" id="SM00448">
    <property type="entry name" value="REC"/>
    <property type="match status" value="1"/>
</dbReference>
<dbReference type="GO" id="GO:0009927">
    <property type="term" value="F:histidine phosphotransfer kinase activity"/>
    <property type="evidence" value="ECO:0007669"/>
    <property type="project" value="TreeGrafter"/>
</dbReference>
<dbReference type="InterPro" id="IPR003661">
    <property type="entry name" value="HisK_dim/P_dom"/>
</dbReference>
<dbReference type="Pfam" id="PF00512">
    <property type="entry name" value="HisKA"/>
    <property type="match status" value="1"/>
</dbReference>